<feature type="region of interest" description="Disordered" evidence="1">
    <location>
        <begin position="475"/>
        <end position="500"/>
    </location>
</feature>
<feature type="domain" description="Htaa" evidence="4">
    <location>
        <begin position="250"/>
        <end position="401"/>
    </location>
</feature>
<evidence type="ECO:0000259" key="4">
    <source>
        <dbReference type="Pfam" id="PF04213"/>
    </source>
</evidence>
<accession>A0A4R4T7B4</accession>
<gene>
    <name evidence="5" type="ORF">E1283_20215</name>
</gene>
<keyword evidence="6" id="KW-1185">Reference proteome</keyword>
<dbReference type="EMBL" id="SMKI01000218">
    <property type="protein sequence ID" value="TDC73031.1"/>
    <property type="molecule type" value="Genomic_DNA"/>
</dbReference>
<evidence type="ECO:0000256" key="1">
    <source>
        <dbReference type="SAM" id="MobiDB-lite"/>
    </source>
</evidence>
<feature type="chain" id="PRO_5020837879" evidence="3">
    <location>
        <begin position="38"/>
        <end position="500"/>
    </location>
</feature>
<evidence type="ECO:0000256" key="3">
    <source>
        <dbReference type="SAM" id="SignalP"/>
    </source>
</evidence>
<keyword evidence="2" id="KW-1133">Transmembrane helix</keyword>
<evidence type="ECO:0000256" key="2">
    <source>
        <dbReference type="SAM" id="Phobius"/>
    </source>
</evidence>
<evidence type="ECO:0000313" key="5">
    <source>
        <dbReference type="EMBL" id="TDC73031.1"/>
    </source>
</evidence>
<organism evidence="5 6">
    <name type="scientific">Streptomyces hainanensis</name>
    <dbReference type="NCBI Taxonomy" id="402648"/>
    <lineage>
        <taxon>Bacteria</taxon>
        <taxon>Bacillati</taxon>
        <taxon>Actinomycetota</taxon>
        <taxon>Actinomycetes</taxon>
        <taxon>Kitasatosporales</taxon>
        <taxon>Streptomycetaceae</taxon>
        <taxon>Streptomyces</taxon>
    </lineage>
</organism>
<dbReference type="InterPro" id="IPR007331">
    <property type="entry name" value="Htaa"/>
</dbReference>
<keyword evidence="2" id="KW-0812">Transmembrane</keyword>
<feature type="signal peptide" evidence="3">
    <location>
        <begin position="1"/>
        <end position="37"/>
    </location>
</feature>
<feature type="transmembrane region" description="Helical" evidence="2">
    <location>
        <begin position="450"/>
        <end position="471"/>
    </location>
</feature>
<feature type="compositionally biased region" description="Acidic residues" evidence="1">
    <location>
        <begin position="433"/>
        <end position="444"/>
    </location>
</feature>
<comment type="caution">
    <text evidence="5">The sequence shown here is derived from an EMBL/GenBank/DDBJ whole genome shotgun (WGS) entry which is preliminary data.</text>
</comment>
<reference evidence="5 6" key="1">
    <citation type="submission" date="2019-03" db="EMBL/GenBank/DDBJ databases">
        <title>Draft genome sequences of novel Actinobacteria.</title>
        <authorList>
            <person name="Sahin N."/>
            <person name="Ay H."/>
            <person name="Saygin H."/>
        </authorList>
    </citation>
    <scope>NUCLEOTIDE SEQUENCE [LARGE SCALE GENOMIC DNA]</scope>
    <source>
        <strain evidence="5 6">DSM 41900</strain>
    </source>
</reference>
<feature type="compositionally biased region" description="Low complexity" evidence="1">
    <location>
        <begin position="413"/>
        <end position="432"/>
    </location>
</feature>
<protein>
    <submittedName>
        <fullName evidence="5">Htaa domain protein</fullName>
    </submittedName>
</protein>
<evidence type="ECO:0000313" key="6">
    <source>
        <dbReference type="Proteomes" id="UP000295345"/>
    </source>
</evidence>
<sequence length="500" mass="51256">MLPGTPRPRRRGLRALLPLAALVLAGLLAPFAGVAQAAERAVAGGRLDWGIRSSFQSYVTGPIAQGSWTLSGGAATVGQSEFRFHSARGDYDQDSGALTASYSGGVRFVGHQQEDGAYELDLTISNPTVSVSGSSGTLYADMRSKARGSGEITESTQVPLAALDLTGVDLRGGTQIAVSGIPATLTAEGATAFAGYYQAGDALDPVSLTADTEDPEPAPSEPSPDASEESPEPTEQDGNADENAGEFVDAAVDWGVRRTFREYVTGEIAAGGWELADGAQDGGALFRFPAGQGTADPEAGTVDAEFTGAVTFTGTDLDLTIGGVTVSVADGTGTLVADVTAGDEETRADLPLVTFAAAPDQLAPRDGLILLQEVPAQLTEEGAATFGDLYQPGTEMDPITLAVALDADAQLPALPDLGSEPAAAAEPETAPSPDEESFQADETDGGAPNLAPFAIGAGLLLVLAALAFGVLRRNRRNRRARPQPPSPTTTDTPSEETDPA</sequence>
<feature type="region of interest" description="Disordered" evidence="1">
    <location>
        <begin position="413"/>
        <end position="446"/>
    </location>
</feature>
<feature type="compositionally biased region" description="Acidic residues" evidence="1">
    <location>
        <begin position="226"/>
        <end position="242"/>
    </location>
</feature>
<dbReference type="RefSeq" id="WP_132819515.1">
    <property type="nucleotide sequence ID" value="NZ_SMKI01000218.1"/>
</dbReference>
<dbReference type="Proteomes" id="UP000295345">
    <property type="component" value="Unassembled WGS sequence"/>
</dbReference>
<proteinExistence type="predicted"/>
<feature type="domain" description="Htaa" evidence="4">
    <location>
        <begin position="45"/>
        <end position="209"/>
    </location>
</feature>
<feature type="region of interest" description="Disordered" evidence="1">
    <location>
        <begin position="207"/>
        <end position="242"/>
    </location>
</feature>
<keyword evidence="3" id="KW-0732">Signal</keyword>
<dbReference type="OrthoDB" id="7210788at2"/>
<dbReference type="Pfam" id="PF04213">
    <property type="entry name" value="HtaA"/>
    <property type="match status" value="2"/>
</dbReference>
<name>A0A4R4T7B4_9ACTN</name>
<keyword evidence="2" id="KW-0472">Membrane</keyword>
<dbReference type="AlphaFoldDB" id="A0A4R4T7B4"/>